<proteinExistence type="predicted"/>
<feature type="region of interest" description="Disordered" evidence="1">
    <location>
        <begin position="77"/>
        <end position="100"/>
    </location>
</feature>
<gene>
    <name evidence="2" type="ORF">AVEN_259_1</name>
</gene>
<feature type="region of interest" description="Disordered" evidence="1">
    <location>
        <begin position="1"/>
        <end position="24"/>
    </location>
</feature>
<dbReference type="Proteomes" id="UP000499080">
    <property type="component" value="Unassembled WGS sequence"/>
</dbReference>
<dbReference type="AlphaFoldDB" id="A0A4Y2CQ15"/>
<comment type="caution">
    <text evidence="2">The sequence shown here is derived from an EMBL/GenBank/DDBJ whole genome shotgun (WGS) entry which is preliminary data.</text>
</comment>
<evidence type="ECO:0000256" key="1">
    <source>
        <dbReference type="SAM" id="MobiDB-lite"/>
    </source>
</evidence>
<dbReference type="OrthoDB" id="6422422at2759"/>
<dbReference type="EMBL" id="BGPR01000219">
    <property type="protein sequence ID" value="GBM05778.1"/>
    <property type="molecule type" value="Genomic_DNA"/>
</dbReference>
<protein>
    <submittedName>
        <fullName evidence="2">Uncharacterized protein</fullName>
    </submittedName>
</protein>
<reference evidence="2 3" key="1">
    <citation type="journal article" date="2019" name="Sci. Rep.">
        <title>Orb-weaving spider Araneus ventricosus genome elucidates the spidroin gene catalogue.</title>
        <authorList>
            <person name="Kono N."/>
            <person name="Nakamura H."/>
            <person name="Ohtoshi R."/>
            <person name="Moran D.A.P."/>
            <person name="Shinohara A."/>
            <person name="Yoshida Y."/>
            <person name="Fujiwara M."/>
            <person name="Mori M."/>
            <person name="Tomita M."/>
            <person name="Arakawa K."/>
        </authorList>
    </citation>
    <scope>NUCLEOTIDE SEQUENCE [LARGE SCALE GENOMIC DNA]</scope>
</reference>
<accession>A0A4Y2CQ15</accession>
<keyword evidence="3" id="KW-1185">Reference proteome</keyword>
<evidence type="ECO:0000313" key="2">
    <source>
        <dbReference type="EMBL" id="GBM05778.1"/>
    </source>
</evidence>
<organism evidence="2 3">
    <name type="scientific">Araneus ventricosus</name>
    <name type="common">Orbweaver spider</name>
    <name type="synonym">Epeira ventricosa</name>
    <dbReference type="NCBI Taxonomy" id="182803"/>
    <lineage>
        <taxon>Eukaryota</taxon>
        <taxon>Metazoa</taxon>
        <taxon>Ecdysozoa</taxon>
        <taxon>Arthropoda</taxon>
        <taxon>Chelicerata</taxon>
        <taxon>Arachnida</taxon>
        <taxon>Araneae</taxon>
        <taxon>Araneomorphae</taxon>
        <taxon>Entelegynae</taxon>
        <taxon>Araneoidea</taxon>
        <taxon>Araneidae</taxon>
        <taxon>Araneus</taxon>
    </lineage>
</organism>
<name>A0A4Y2CQ15_ARAVE</name>
<evidence type="ECO:0000313" key="3">
    <source>
        <dbReference type="Proteomes" id="UP000499080"/>
    </source>
</evidence>
<sequence>MQSEESDSSSSSTVDIPENFKTPQISNKWRPHTYCHISNLMRHKPYAQKIRKRRKPVLIKNQPSNQKYLQYNHPMPVPSESNHTVSKLCPTEKNSSQNSTFKQREITTIYEEVYQCSKAYHNRISKPKGFQEKVASLKVIVSRLQKMCLEKPEVLQNTIPDETIKRFKAIHI</sequence>